<dbReference type="EMBL" id="LYVJ01000003">
    <property type="protein sequence ID" value="OBU69104.1"/>
    <property type="molecule type" value="Genomic_DNA"/>
</dbReference>
<dbReference type="Pfam" id="PF07676">
    <property type="entry name" value="PD40"/>
    <property type="match status" value="3"/>
</dbReference>
<dbReference type="RefSeq" id="WP_065198310.1">
    <property type="nucleotide sequence ID" value="NZ_LYVJ01000003.1"/>
</dbReference>
<name>A0A1A6Y2M0_STEMA</name>
<feature type="chain" id="PRO_5008353994" description="TolB-like protein" evidence="1">
    <location>
        <begin position="24"/>
        <end position="290"/>
    </location>
</feature>
<dbReference type="AlphaFoldDB" id="A0A1A6Y2M0"/>
<evidence type="ECO:0000256" key="1">
    <source>
        <dbReference type="SAM" id="SignalP"/>
    </source>
</evidence>
<feature type="signal peptide" evidence="1">
    <location>
        <begin position="1"/>
        <end position="23"/>
    </location>
</feature>
<comment type="caution">
    <text evidence="2">The sequence shown here is derived from an EMBL/GenBank/DDBJ whole genome shotgun (WGS) entry which is preliminary data.</text>
</comment>
<sequence length="290" mass="30160">MMRITPPLLVLVASLLPAPAALALNEYGIEGMGVVSTRADEGRATISADGQRIIFARRGDAGWGLWQARVVDGRWQHAQSLAVGVAGEVRDPYFSRDGRWLLFAAGREGRLALYRAPLAADGRVGDAQPLAGDGGRQEERGPALSVDGKRLLFARQQGRGAGWDLFVATLDAQGMRGPATALSALNSADDETDGDWLGDDGAVVFSRGNGATAQVWSSGCGWSGAALQPLGLSFNQAGGWTGAPVIDNARPGEMMVASSAAKAPRAGGVDVYRLAVPKVVAVPGCVRGAR</sequence>
<protein>
    <recommendedName>
        <fullName evidence="4">TolB-like protein</fullName>
    </recommendedName>
</protein>
<dbReference type="Proteomes" id="UP000092256">
    <property type="component" value="Unassembled WGS sequence"/>
</dbReference>
<keyword evidence="1" id="KW-0732">Signal</keyword>
<evidence type="ECO:0000313" key="3">
    <source>
        <dbReference type="Proteomes" id="UP000092256"/>
    </source>
</evidence>
<evidence type="ECO:0008006" key="4">
    <source>
        <dbReference type="Google" id="ProtNLM"/>
    </source>
</evidence>
<dbReference type="InterPro" id="IPR011042">
    <property type="entry name" value="6-blade_b-propeller_TolB-like"/>
</dbReference>
<dbReference type="SUPFAM" id="SSF82171">
    <property type="entry name" value="DPP6 N-terminal domain-like"/>
    <property type="match status" value="1"/>
</dbReference>
<organism evidence="2 3">
    <name type="scientific">Stenotrophomonas maltophilia</name>
    <name type="common">Pseudomonas maltophilia</name>
    <name type="synonym">Xanthomonas maltophilia</name>
    <dbReference type="NCBI Taxonomy" id="40324"/>
    <lineage>
        <taxon>Bacteria</taxon>
        <taxon>Pseudomonadati</taxon>
        <taxon>Pseudomonadota</taxon>
        <taxon>Gammaproteobacteria</taxon>
        <taxon>Lysobacterales</taxon>
        <taxon>Lysobacteraceae</taxon>
        <taxon>Stenotrophomonas</taxon>
        <taxon>Stenotrophomonas maltophilia group</taxon>
    </lineage>
</organism>
<proteinExistence type="predicted"/>
<gene>
    <name evidence="2" type="ORF">A9K58_05095</name>
</gene>
<evidence type="ECO:0000313" key="2">
    <source>
        <dbReference type="EMBL" id="OBU69104.1"/>
    </source>
</evidence>
<dbReference type="Gene3D" id="2.120.10.30">
    <property type="entry name" value="TolB, C-terminal domain"/>
    <property type="match status" value="1"/>
</dbReference>
<dbReference type="InterPro" id="IPR011659">
    <property type="entry name" value="WD40"/>
</dbReference>
<reference evidence="2 3" key="1">
    <citation type="submission" date="2016-05" db="EMBL/GenBank/DDBJ databases">
        <title>Draft Genome Sequences of Stenotrophomonas maltophilia Strains Sm32COP, Sm41DVV, Sm46PAILV, SmF3, SmF22, SmSOFb1 and SmCVFa1, Isolated from Different Manures, in France.</title>
        <authorList>
            <person name="Nazaret S."/>
            <person name="Bodilis J."/>
        </authorList>
    </citation>
    <scope>NUCLEOTIDE SEQUENCE [LARGE SCALE GENOMIC DNA]</scope>
    <source>
        <strain evidence="2 3">Sm46PAILV</strain>
    </source>
</reference>
<accession>A0A1A6Y2M0</accession>
<dbReference type="OrthoDB" id="9809364at2"/>